<comment type="caution">
    <text evidence="2">The sequence shown here is derived from an EMBL/GenBank/DDBJ whole genome shotgun (WGS) entry which is preliminary data.</text>
</comment>
<evidence type="ECO:0000313" key="3">
    <source>
        <dbReference type="Proteomes" id="UP000792457"/>
    </source>
</evidence>
<gene>
    <name evidence="2" type="ORF">J437_LFUL013807</name>
</gene>
<dbReference type="AlphaFoldDB" id="A0A8K0KIB8"/>
<protein>
    <submittedName>
        <fullName evidence="2">Uncharacterized protein</fullName>
    </submittedName>
</protein>
<feature type="region of interest" description="Disordered" evidence="1">
    <location>
        <begin position="1"/>
        <end position="30"/>
    </location>
</feature>
<feature type="region of interest" description="Disordered" evidence="1">
    <location>
        <begin position="135"/>
        <end position="204"/>
    </location>
</feature>
<keyword evidence="3" id="KW-1185">Reference proteome</keyword>
<organism evidence="2 3">
    <name type="scientific">Ladona fulva</name>
    <name type="common">Scarce chaser dragonfly</name>
    <name type="synonym">Libellula fulva</name>
    <dbReference type="NCBI Taxonomy" id="123851"/>
    <lineage>
        <taxon>Eukaryota</taxon>
        <taxon>Metazoa</taxon>
        <taxon>Ecdysozoa</taxon>
        <taxon>Arthropoda</taxon>
        <taxon>Hexapoda</taxon>
        <taxon>Insecta</taxon>
        <taxon>Pterygota</taxon>
        <taxon>Palaeoptera</taxon>
        <taxon>Odonata</taxon>
        <taxon>Epiprocta</taxon>
        <taxon>Anisoptera</taxon>
        <taxon>Libelluloidea</taxon>
        <taxon>Libellulidae</taxon>
        <taxon>Ladona</taxon>
    </lineage>
</organism>
<sequence>MMPPGAGPHPPFQQHGPPISTSIPGNLNSGNTYEYPMYSVAGVPGSNPSQSMPPPQQMQGIPGHPIMPGPRGLSGQGPMITVGQTLPGHTQTIAMAQSNQSIPVGQPMPVGHNMPVGQPMLVGQAMPIGQPIHGSVQTMPHGQPMAGSGHPIPGQPVASHPIPAPHFTGMPPSQDAQPQASQQLQHDAGQQQSSQQTAELISFD</sequence>
<feature type="compositionally biased region" description="Pro residues" evidence="1">
    <location>
        <begin position="1"/>
        <end position="11"/>
    </location>
</feature>
<name>A0A8K0KIB8_LADFU</name>
<reference evidence="2" key="2">
    <citation type="submission" date="2017-10" db="EMBL/GenBank/DDBJ databases">
        <title>Ladona fulva Genome sequencing and assembly.</title>
        <authorList>
            <person name="Murali S."/>
            <person name="Richards S."/>
            <person name="Bandaranaike D."/>
            <person name="Bellair M."/>
            <person name="Blankenburg K."/>
            <person name="Chao H."/>
            <person name="Dinh H."/>
            <person name="Doddapaneni H."/>
            <person name="Dugan-Rocha S."/>
            <person name="Elkadiri S."/>
            <person name="Gnanaolivu R."/>
            <person name="Hernandez B."/>
            <person name="Skinner E."/>
            <person name="Javaid M."/>
            <person name="Lee S."/>
            <person name="Li M."/>
            <person name="Ming W."/>
            <person name="Munidasa M."/>
            <person name="Muniz J."/>
            <person name="Nguyen L."/>
            <person name="Hughes D."/>
            <person name="Osuji N."/>
            <person name="Pu L.-L."/>
            <person name="Puazo M."/>
            <person name="Qu C."/>
            <person name="Quiroz J."/>
            <person name="Raj R."/>
            <person name="Weissenberger G."/>
            <person name="Xin Y."/>
            <person name="Zou X."/>
            <person name="Han Y."/>
            <person name="Worley K."/>
            <person name="Muzny D."/>
            <person name="Gibbs R."/>
        </authorList>
    </citation>
    <scope>NUCLEOTIDE SEQUENCE</scope>
    <source>
        <strain evidence="2">Sampled in the wild</strain>
    </source>
</reference>
<evidence type="ECO:0000313" key="2">
    <source>
        <dbReference type="EMBL" id="KAG8234210.1"/>
    </source>
</evidence>
<dbReference type="Proteomes" id="UP000792457">
    <property type="component" value="Unassembled WGS sequence"/>
</dbReference>
<proteinExistence type="predicted"/>
<reference evidence="2" key="1">
    <citation type="submission" date="2013-04" db="EMBL/GenBank/DDBJ databases">
        <authorList>
            <person name="Qu J."/>
            <person name="Murali S.C."/>
            <person name="Bandaranaike D."/>
            <person name="Bellair M."/>
            <person name="Blankenburg K."/>
            <person name="Chao H."/>
            <person name="Dinh H."/>
            <person name="Doddapaneni H."/>
            <person name="Downs B."/>
            <person name="Dugan-Rocha S."/>
            <person name="Elkadiri S."/>
            <person name="Gnanaolivu R.D."/>
            <person name="Hernandez B."/>
            <person name="Javaid M."/>
            <person name="Jayaseelan J.C."/>
            <person name="Lee S."/>
            <person name="Li M."/>
            <person name="Ming W."/>
            <person name="Munidasa M."/>
            <person name="Muniz J."/>
            <person name="Nguyen L."/>
            <person name="Ongeri F."/>
            <person name="Osuji N."/>
            <person name="Pu L.-L."/>
            <person name="Puazo M."/>
            <person name="Qu C."/>
            <person name="Quiroz J."/>
            <person name="Raj R."/>
            <person name="Weissenberger G."/>
            <person name="Xin Y."/>
            <person name="Zou X."/>
            <person name="Han Y."/>
            <person name="Richards S."/>
            <person name="Worley K."/>
            <person name="Muzny D."/>
            <person name="Gibbs R."/>
        </authorList>
    </citation>
    <scope>NUCLEOTIDE SEQUENCE</scope>
    <source>
        <strain evidence="2">Sampled in the wild</strain>
    </source>
</reference>
<feature type="compositionally biased region" description="Low complexity" evidence="1">
    <location>
        <begin position="171"/>
        <end position="198"/>
    </location>
</feature>
<feature type="compositionally biased region" description="Polar residues" evidence="1">
    <location>
        <begin position="19"/>
        <end position="30"/>
    </location>
</feature>
<evidence type="ECO:0000256" key="1">
    <source>
        <dbReference type="SAM" id="MobiDB-lite"/>
    </source>
</evidence>
<accession>A0A8K0KIB8</accession>
<dbReference type="EMBL" id="KZ308789">
    <property type="protein sequence ID" value="KAG8234210.1"/>
    <property type="molecule type" value="Genomic_DNA"/>
</dbReference>